<dbReference type="InterPro" id="IPR036709">
    <property type="entry name" value="Autotransporte_beta_dom_sf"/>
</dbReference>
<evidence type="ECO:0000313" key="2">
    <source>
        <dbReference type="EMBL" id="AWH87163.1"/>
    </source>
</evidence>
<dbReference type="InterPro" id="IPR004899">
    <property type="entry name" value="Pertactin_central"/>
</dbReference>
<dbReference type="Gene3D" id="2.40.128.130">
    <property type="entry name" value="Autotransporter beta-domain"/>
    <property type="match status" value="1"/>
</dbReference>
<dbReference type="PANTHER" id="PTHR35037:SF3">
    <property type="entry name" value="C-TERMINAL REGION OF AIDA-LIKE PROTEIN"/>
    <property type="match status" value="1"/>
</dbReference>
<dbReference type="CDD" id="cd00253">
    <property type="entry name" value="PL_Passenger_AT"/>
    <property type="match status" value="1"/>
</dbReference>
<dbReference type="OrthoDB" id="6053567at2"/>
<dbReference type="Pfam" id="PF03212">
    <property type="entry name" value="Pertactin"/>
    <property type="match status" value="1"/>
</dbReference>
<dbReference type="Gene3D" id="2.160.20.20">
    <property type="match status" value="1"/>
</dbReference>
<gene>
    <name evidence="2" type="ORF">HYN51_00515</name>
</gene>
<feature type="domain" description="Autotransporter" evidence="1">
    <location>
        <begin position="546"/>
        <end position="817"/>
    </location>
</feature>
<protein>
    <submittedName>
        <fullName evidence="2">Autotransporter outer membrane beta-barrel domain-containing protein</fullName>
    </submittedName>
</protein>
<dbReference type="PANTHER" id="PTHR35037">
    <property type="entry name" value="C-TERMINAL REGION OF AIDA-LIKE PROTEIN"/>
    <property type="match status" value="1"/>
</dbReference>
<dbReference type="RefSeq" id="WP_108899257.1">
    <property type="nucleotide sequence ID" value="NZ_CP029185.2"/>
</dbReference>
<dbReference type="AlphaFoldDB" id="A0A2Y9TU37"/>
<keyword evidence="3" id="KW-1185">Reference proteome</keyword>
<dbReference type="EMBL" id="CP029185">
    <property type="protein sequence ID" value="AWH87163.1"/>
    <property type="molecule type" value="Genomic_DNA"/>
</dbReference>
<dbReference type="PROSITE" id="PS51208">
    <property type="entry name" value="AUTOTRANSPORTER"/>
    <property type="match status" value="1"/>
</dbReference>
<proteinExistence type="predicted"/>
<dbReference type="SUPFAM" id="SSF103515">
    <property type="entry name" value="Autotransporter"/>
    <property type="match status" value="1"/>
</dbReference>
<dbReference type="SMART" id="SM00869">
    <property type="entry name" value="Autotransporter"/>
    <property type="match status" value="1"/>
</dbReference>
<dbReference type="Pfam" id="PF03797">
    <property type="entry name" value="Autotransporter"/>
    <property type="match status" value="1"/>
</dbReference>
<sequence length="817" mass="85874">MSIVNSKLKPLSVFISRTLPVVALVAATGYSSFSEAGTKIGKGVNSAVETISSDMDLTSVGGSTDSEFGAIGTGHGLYAHDGYSITESTPSSVALITANEGNGINVTSGGKVTFNSAAKIVTGYNLATDEVTTGDGTAIFVSDANSFIGLDNDINININGPTGSGIVAVNDGTVSILGASNIAANGVALKADSAGAINLAASAQITSVNAPAIQASNGSRMFIGHNAVLSNISTAATDLIELDGTGTGGELSFTYAKLSAADTGVNAKDGGWKVILDNSTLKVGKDAVALTGNSDVVVNALNGSIVEGNITAASSSKLNMTLDNQSTLTGIATGDQSINLVVNNKSVWNMSDSSQINSLALSNGIVKFAVPTGTTYNRVLTTNSLSGNGDFYIHTELNEGNASTNSDQIHVTGDAEGNHRLFVTSYGSGAYTVDDGIKVVQIDGNSTSKFTLGQSVKIDAYEYTLYEGDAAGTDPNDWYLRNELIPVPEELPVNPDTGLPVIPAGLPDNYRAEIPGYAAAPYVNMLYGYQTVGTLHERMGDTQQISKGVDNKTWGRFGGSHLESTAGRFNYDIDTMFAQFGRDIYQGTTDAGTDVTGGLTVTLGQEHTKAKDTKRDNVNTGDITTNAYSFGGYYTRYAQDGGYIDAVSQFTYYDNSYNSELDASQNSYGVIASLEGGKPFTVTENWKIEPQGQLAYQYLKSESFKDGRAEVKGDDYNSGLARAGVRYFRDQAQDKDNEIFKPYLTLDAVSTIGSDPTVRVGNSDVKANFDSTWWQAGAGITANAAKNTSFYVDAKYLQSFEGDLDGYTVHAGVQGRF</sequence>
<evidence type="ECO:0000313" key="3">
    <source>
        <dbReference type="Proteomes" id="UP000244908"/>
    </source>
</evidence>
<dbReference type="InterPro" id="IPR012332">
    <property type="entry name" value="Autotransporter_pectin_lyase_C"/>
</dbReference>
<dbReference type="InterPro" id="IPR051551">
    <property type="entry name" value="Autotransporter_adhesion"/>
</dbReference>
<dbReference type="NCBIfam" id="TIGR01414">
    <property type="entry name" value="autotrans_barl"/>
    <property type="match status" value="1"/>
</dbReference>
<dbReference type="SUPFAM" id="SSF51126">
    <property type="entry name" value="Pectin lyase-like"/>
    <property type="match status" value="1"/>
</dbReference>
<dbReference type="Proteomes" id="UP000244908">
    <property type="component" value="Chromosome"/>
</dbReference>
<name>A0A2Y9TU37_9GAMM</name>
<dbReference type="InterPro" id="IPR006315">
    <property type="entry name" value="OM_autotransptr_brl_dom"/>
</dbReference>
<reference evidence="2 3" key="1">
    <citation type="journal article" date="2019" name="Int. J. Syst. Evol. Microbiol.">
        <title>Limnobaculum parvum gen. nov., sp. nov., isolated from a freshwater lake.</title>
        <authorList>
            <person name="Baek C."/>
            <person name="Shin S.K."/>
            <person name="Yi H."/>
        </authorList>
    </citation>
    <scope>NUCLEOTIDE SEQUENCE [LARGE SCALE GENOMIC DNA]</scope>
    <source>
        <strain evidence="2 3">HYN0051</strain>
    </source>
</reference>
<evidence type="ECO:0000259" key="1">
    <source>
        <dbReference type="PROSITE" id="PS51208"/>
    </source>
</evidence>
<accession>A0A2Y9TU37</accession>
<organism evidence="2 3">
    <name type="scientific">Limnobaculum parvum</name>
    <dbReference type="NCBI Taxonomy" id="2172103"/>
    <lineage>
        <taxon>Bacteria</taxon>
        <taxon>Pseudomonadati</taxon>
        <taxon>Pseudomonadota</taxon>
        <taxon>Gammaproteobacteria</taxon>
        <taxon>Enterobacterales</taxon>
        <taxon>Budviciaceae</taxon>
        <taxon>Limnobaculum</taxon>
    </lineage>
</organism>
<dbReference type="InterPro" id="IPR011050">
    <property type="entry name" value="Pectin_lyase_fold/virulence"/>
</dbReference>
<dbReference type="GO" id="GO:0019867">
    <property type="term" value="C:outer membrane"/>
    <property type="evidence" value="ECO:0007669"/>
    <property type="project" value="InterPro"/>
</dbReference>
<dbReference type="InterPro" id="IPR005546">
    <property type="entry name" value="Autotransporte_beta"/>
</dbReference>
<dbReference type="KEGG" id="lpv:HYN51_00515"/>